<reference evidence="1" key="1">
    <citation type="submission" date="2016-10" db="EMBL/GenBank/DDBJ databases">
        <title>Sequence of Gallionella enrichment culture.</title>
        <authorList>
            <person name="Poehlein A."/>
            <person name="Muehling M."/>
            <person name="Daniel R."/>
        </authorList>
    </citation>
    <scope>NUCLEOTIDE SEQUENCE</scope>
</reference>
<organism evidence="1">
    <name type="scientific">mine drainage metagenome</name>
    <dbReference type="NCBI Taxonomy" id="410659"/>
    <lineage>
        <taxon>unclassified sequences</taxon>
        <taxon>metagenomes</taxon>
        <taxon>ecological metagenomes</taxon>
    </lineage>
</organism>
<proteinExistence type="predicted"/>
<dbReference type="EMBL" id="MLJW01005047">
    <property type="protein sequence ID" value="OIQ68887.1"/>
    <property type="molecule type" value="Genomic_DNA"/>
</dbReference>
<name>A0A1J5PM87_9ZZZZ</name>
<sequence>MKIGITLGLTDFIHHPLNAYHAFKLDPMKLQGGIRIAGKFLAFARAVVGVPDNAVLIKTLDQHHPRARTQVAADGSHRHGVRFRNPGSDGFTQPLFKLLQGIGVRGFFVEFGALVTFAEFGNVLHGISIRDEKPGYHCQCNLVTNILRNHETQCDHSSRDAAHHRAQPAFAKCLSGAAGAGAATRTRCPAFGVCQRGPRFCRPAWP</sequence>
<gene>
    <name evidence="1" type="ORF">GALL_495150</name>
</gene>
<accession>A0A1J5PM87</accession>
<dbReference type="AlphaFoldDB" id="A0A1J5PM87"/>
<protein>
    <submittedName>
        <fullName evidence="1">Uncharacterized protein</fullName>
    </submittedName>
</protein>
<comment type="caution">
    <text evidence="1">The sequence shown here is derived from an EMBL/GenBank/DDBJ whole genome shotgun (WGS) entry which is preliminary data.</text>
</comment>
<evidence type="ECO:0000313" key="1">
    <source>
        <dbReference type="EMBL" id="OIQ68887.1"/>
    </source>
</evidence>